<evidence type="ECO:0000256" key="21">
    <source>
        <dbReference type="PROSITE-ProRule" id="PRU10141"/>
    </source>
</evidence>
<organism evidence="24 25">
    <name type="scientific">Arachis hypogaea</name>
    <name type="common">Peanut</name>
    <dbReference type="NCBI Taxonomy" id="3818"/>
    <lineage>
        <taxon>Eukaryota</taxon>
        <taxon>Viridiplantae</taxon>
        <taxon>Streptophyta</taxon>
        <taxon>Embryophyta</taxon>
        <taxon>Tracheophyta</taxon>
        <taxon>Spermatophyta</taxon>
        <taxon>Magnoliopsida</taxon>
        <taxon>eudicotyledons</taxon>
        <taxon>Gunneridae</taxon>
        <taxon>Pentapetalae</taxon>
        <taxon>rosids</taxon>
        <taxon>fabids</taxon>
        <taxon>Fabales</taxon>
        <taxon>Fabaceae</taxon>
        <taxon>Papilionoideae</taxon>
        <taxon>50 kb inversion clade</taxon>
        <taxon>dalbergioids sensu lato</taxon>
        <taxon>Dalbergieae</taxon>
        <taxon>Pterocarpus clade</taxon>
        <taxon>Arachis</taxon>
    </lineage>
</organism>
<evidence type="ECO:0000256" key="16">
    <source>
        <dbReference type="ARBA" id="ARBA00023136"/>
    </source>
</evidence>
<dbReference type="EMBL" id="SDMP01000010">
    <property type="protein sequence ID" value="RYR35660.1"/>
    <property type="molecule type" value="Genomic_DNA"/>
</dbReference>
<evidence type="ECO:0000256" key="18">
    <source>
        <dbReference type="ARBA" id="ARBA00023180"/>
    </source>
</evidence>
<dbReference type="AlphaFoldDB" id="A0A445BAG4"/>
<keyword evidence="10" id="KW-0732">Signal</keyword>
<keyword evidence="17" id="KW-0675">Receptor</keyword>
<accession>A0A445BAG4</accession>
<comment type="caution">
    <text evidence="24">The sequence shown here is derived from an EMBL/GenBank/DDBJ whole genome shotgun (WGS) entry which is preliminary data.</text>
</comment>
<keyword evidence="6" id="KW-0723">Serine/threonine-protein kinase</keyword>
<keyword evidence="14 21" id="KW-0067">ATP-binding</keyword>
<proteinExistence type="inferred from homology"/>
<evidence type="ECO:0000256" key="6">
    <source>
        <dbReference type="ARBA" id="ARBA00022527"/>
    </source>
</evidence>
<keyword evidence="9" id="KW-0812">Transmembrane</keyword>
<dbReference type="FunFam" id="3.80.10.10:FF:000024">
    <property type="entry name" value="Somatic embryogenesis receptor kinase 1"/>
    <property type="match status" value="1"/>
</dbReference>
<dbReference type="InterPro" id="IPR017441">
    <property type="entry name" value="Protein_kinase_ATP_BS"/>
</dbReference>
<comment type="similarity">
    <text evidence="3">Belongs to the protein kinase superfamily. Ser/Thr protein kinase family.</text>
</comment>
<dbReference type="Pfam" id="PF23598">
    <property type="entry name" value="LRR_14"/>
    <property type="match status" value="1"/>
</dbReference>
<dbReference type="EC" id="2.7.11.1" evidence="4"/>
<dbReference type="Gene3D" id="3.30.200.20">
    <property type="entry name" value="Phosphorylase Kinase, domain 1"/>
    <property type="match status" value="1"/>
</dbReference>
<dbReference type="Pfam" id="PF07714">
    <property type="entry name" value="PK_Tyr_Ser-Thr"/>
    <property type="match status" value="1"/>
</dbReference>
<keyword evidence="11" id="KW-0677">Repeat</keyword>
<evidence type="ECO:0000313" key="24">
    <source>
        <dbReference type="EMBL" id="RYR35660.1"/>
    </source>
</evidence>
<dbReference type="STRING" id="3818.A0A445BAG4"/>
<evidence type="ECO:0000256" key="19">
    <source>
        <dbReference type="ARBA" id="ARBA00047899"/>
    </source>
</evidence>
<evidence type="ECO:0000256" key="1">
    <source>
        <dbReference type="ARBA" id="ARBA00004162"/>
    </source>
</evidence>
<comment type="subcellular location">
    <subcellularLocation>
        <location evidence="1">Cell membrane</location>
        <topology evidence="1">Single-pass membrane protein</topology>
    </subcellularLocation>
    <subcellularLocation>
        <location evidence="2">Membrane</location>
        <topology evidence="2">Single-pass type I membrane protein</topology>
    </subcellularLocation>
</comment>
<keyword evidence="5" id="KW-1003">Cell membrane</keyword>
<evidence type="ECO:0000256" key="10">
    <source>
        <dbReference type="ARBA" id="ARBA00022729"/>
    </source>
</evidence>
<dbReference type="InterPro" id="IPR001245">
    <property type="entry name" value="Ser-Thr/Tyr_kinase_cat_dom"/>
</dbReference>
<evidence type="ECO:0000256" key="12">
    <source>
        <dbReference type="ARBA" id="ARBA00022741"/>
    </source>
</evidence>
<reference evidence="24 25" key="1">
    <citation type="submission" date="2019-01" db="EMBL/GenBank/DDBJ databases">
        <title>Sequencing of cultivated peanut Arachis hypogaea provides insights into genome evolution and oil improvement.</title>
        <authorList>
            <person name="Chen X."/>
        </authorList>
    </citation>
    <scope>NUCLEOTIDE SEQUENCE [LARGE SCALE GENOMIC DNA]</scope>
    <source>
        <strain evidence="25">cv. Fuhuasheng</strain>
        <tissue evidence="24">Leaves</tissue>
    </source>
</reference>
<keyword evidence="15" id="KW-1133">Transmembrane helix</keyword>
<dbReference type="SUPFAM" id="SSF56112">
    <property type="entry name" value="Protein kinase-like (PK-like)"/>
    <property type="match status" value="1"/>
</dbReference>
<evidence type="ECO:0000256" key="17">
    <source>
        <dbReference type="ARBA" id="ARBA00023170"/>
    </source>
</evidence>
<keyword evidence="16" id="KW-0472">Membrane</keyword>
<protein>
    <recommendedName>
        <fullName evidence="4">non-specific serine/threonine protein kinase</fullName>
        <ecNumber evidence="4">2.7.11.1</ecNumber>
    </recommendedName>
</protein>
<dbReference type="SUPFAM" id="SSF52058">
    <property type="entry name" value="L domain-like"/>
    <property type="match status" value="1"/>
</dbReference>
<dbReference type="Gene3D" id="3.80.10.10">
    <property type="entry name" value="Ribonuclease Inhibitor"/>
    <property type="match status" value="1"/>
</dbReference>
<evidence type="ECO:0000256" key="7">
    <source>
        <dbReference type="ARBA" id="ARBA00022614"/>
    </source>
</evidence>
<evidence type="ECO:0000256" key="15">
    <source>
        <dbReference type="ARBA" id="ARBA00022989"/>
    </source>
</evidence>
<dbReference type="CDD" id="cd14664">
    <property type="entry name" value="STK_BAK1_like"/>
    <property type="match status" value="1"/>
</dbReference>
<dbReference type="PROSITE" id="PS00108">
    <property type="entry name" value="PROTEIN_KINASE_ST"/>
    <property type="match status" value="1"/>
</dbReference>
<evidence type="ECO:0000256" key="9">
    <source>
        <dbReference type="ARBA" id="ARBA00022692"/>
    </source>
</evidence>
<evidence type="ECO:0000256" key="4">
    <source>
        <dbReference type="ARBA" id="ARBA00012513"/>
    </source>
</evidence>
<dbReference type="InterPro" id="IPR011009">
    <property type="entry name" value="Kinase-like_dom_sf"/>
</dbReference>
<dbReference type="Proteomes" id="UP000289738">
    <property type="component" value="Chromosome A10"/>
</dbReference>
<dbReference type="InterPro" id="IPR013210">
    <property type="entry name" value="LRR_N_plant-typ"/>
</dbReference>
<dbReference type="GO" id="GO:0005886">
    <property type="term" value="C:plasma membrane"/>
    <property type="evidence" value="ECO:0007669"/>
    <property type="project" value="UniProtKB-SubCell"/>
</dbReference>
<feature type="binding site" evidence="21">
    <location>
        <position position="416"/>
    </location>
    <ligand>
        <name>ATP</name>
        <dbReference type="ChEBI" id="CHEBI:30616"/>
    </ligand>
</feature>
<evidence type="ECO:0000256" key="3">
    <source>
        <dbReference type="ARBA" id="ARBA00008684"/>
    </source>
</evidence>
<feature type="region of interest" description="Disordered" evidence="22">
    <location>
        <begin position="298"/>
        <end position="321"/>
    </location>
</feature>
<dbReference type="InterPro" id="IPR008271">
    <property type="entry name" value="Ser/Thr_kinase_AS"/>
</dbReference>
<evidence type="ECO:0000256" key="8">
    <source>
        <dbReference type="ARBA" id="ARBA00022679"/>
    </source>
</evidence>
<dbReference type="PANTHER" id="PTHR47988">
    <property type="entry name" value="SOMATIC EMBRYOGENESIS RECEPTOR KINASE 1"/>
    <property type="match status" value="1"/>
</dbReference>
<dbReference type="SMART" id="SM00220">
    <property type="entry name" value="S_TKc"/>
    <property type="match status" value="1"/>
</dbReference>
<dbReference type="InterPro" id="IPR000719">
    <property type="entry name" value="Prot_kinase_dom"/>
</dbReference>
<keyword evidence="25" id="KW-1185">Reference proteome</keyword>
<keyword evidence="12 21" id="KW-0547">Nucleotide-binding</keyword>
<gene>
    <name evidence="24" type="ORF">Ahy_A10g050791</name>
</gene>
<dbReference type="PROSITE" id="PS50011">
    <property type="entry name" value="PROTEIN_KINASE_DOM"/>
    <property type="match status" value="1"/>
</dbReference>
<evidence type="ECO:0000256" key="2">
    <source>
        <dbReference type="ARBA" id="ARBA00004479"/>
    </source>
</evidence>
<comment type="catalytic activity">
    <reaction evidence="20">
        <text>L-seryl-[protein] + ATP = O-phospho-L-seryl-[protein] + ADP + H(+)</text>
        <dbReference type="Rhea" id="RHEA:17989"/>
        <dbReference type="Rhea" id="RHEA-COMP:9863"/>
        <dbReference type="Rhea" id="RHEA-COMP:11604"/>
        <dbReference type="ChEBI" id="CHEBI:15378"/>
        <dbReference type="ChEBI" id="CHEBI:29999"/>
        <dbReference type="ChEBI" id="CHEBI:30616"/>
        <dbReference type="ChEBI" id="CHEBI:83421"/>
        <dbReference type="ChEBI" id="CHEBI:456216"/>
        <dbReference type="EC" id="2.7.11.1"/>
    </reaction>
</comment>
<evidence type="ECO:0000256" key="5">
    <source>
        <dbReference type="ARBA" id="ARBA00022475"/>
    </source>
</evidence>
<dbReference type="InterPro" id="IPR032675">
    <property type="entry name" value="LRR_dom_sf"/>
</dbReference>
<dbReference type="Gene3D" id="1.10.510.10">
    <property type="entry name" value="Transferase(Phosphotransferase) domain 1"/>
    <property type="match status" value="1"/>
</dbReference>
<dbReference type="FunFam" id="1.10.510.10:FF:000016">
    <property type="entry name" value="Somatic embryogenesis receptor-like kinase 1"/>
    <property type="match status" value="1"/>
</dbReference>
<evidence type="ECO:0000256" key="20">
    <source>
        <dbReference type="ARBA" id="ARBA00048679"/>
    </source>
</evidence>
<keyword evidence="8" id="KW-0808">Transferase</keyword>
<comment type="catalytic activity">
    <reaction evidence="19">
        <text>L-threonyl-[protein] + ATP = O-phospho-L-threonyl-[protein] + ADP + H(+)</text>
        <dbReference type="Rhea" id="RHEA:46608"/>
        <dbReference type="Rhea" id="RHEA-COMP:11060"/>
        <dbReference type="Rhea" id="RHEA-COMP:11605"/>
        <dbReference type="ChEBI" id="CHEBI:15378"/>
        <dbReference type="ChEBI" id="CHEBI:30013"/>
        <dbReference type="ChEBI" id="CHEBI:30616"/>
        <dbReference type="ChEBI" id="CHEBI:61977"/>
        <dbReference type="ChEBI" id="CHEBI:456216"/>
        <dbReference type="EC" id="2.7.11.1"/>
    </reaction>
</comment>
<dbReference type="GO" id="GO:0004674">
    <property type="term" value="F:protein serine/threonine kinase activity"/>
    <property type="evidence" value="ECO:0007669"/>
    <property type="project" value="UniProtKB-KW"/>
</dbReference>
<feature type="domain" description="Protein kinase" evidence="23">
    <location>
        <begin position="388"/>
        <end position="672"/>
    </location>
</feature>
<evidence type="ECO:0000256" key="14">
    <source>
        <dbReference type="ARBA" id="ARBA00022840"/>
    </source>
</evidence>
<evidence type="ECO:0000256" key="13">
    <source>
        <dbReference type="ARBA" id="ARBA00022777"/>
    </source>
</evidence>
<sequence length="711" mass="77943">MKGCGGDSHRRASDAAFIDSLPPLHPSSVDRVPCIFQLKLPTPISDFTSRFQTKTLDTKKNATCNYPDFDSAPSSKSKVVPFCFRLVNEVKISVGNVEMVTSTCKGSFLVCAILVLDLVLKVSGNAEGDALNALKSNLQDPNNVLQSWDATLVNPCTWFHVTCNSDNSVTRVDLGNADLSGTLVPNLGNLPNLQYLELYSNNITGKIPDELGNLTNLVSLDLYLNVLTGPIPATLGKLSNLRFLRLNNNTLSGGIPMSLTGINSLQVLDLSNNQLKGTVPVNGSFSLFTPISYQNNPGLIQPKNAPSAPLSPPSAPSSGNSATGAIAGGVAAGAALLFAAPAIALAYWRRRKPQDHFFDVPAEEDPEVHLGQLKRFSLRELQVATDNFSNKHILGRGGFGKVYKGRLADGSLVAVKRLKEERTQGGELQFQTEVEMISMAVHRNLLRLRGFCMTPTERLLVYPFMVNGSVASCLRERNESQPPLDWPIRKCIALGAARGLAYLHDHCDPKIIHRDVKAANILLDEEFEAVVGDFGLAKLMDYKDTHVTTAVRGTIGHIAPEYLSTGKSSEKTDVFGYGVMLLELITGQRAFDLARLANDDDVMLLDWVKGLLKDKKLETLVDADLQGNYNDEEVEQLIQVALLCTQGSPMERPKMSEVVRMLEGDGLAEKWEQWQKEEMFRQDFNHIHHPNANWIVDSTSHIQADELSGPR</sequence>
<keyword evidence="7" id="KW-0433">Leucine-rich repeat</keyword>
<evidence type="ECO:0000313" key="25">
    <source>
        <dbReference type="Proteomes" id="UP000289738"/>
    </source>
</evidence>
<keyword evidence="18" id="KW-0325">Glycoprotein</keyword>
<evidence type="ECO:0000259" key="23">
    <source>
        <dbReference type="PROSITE" id="PS50011"/>
    </source>
</evidence>
<dbReference type="GO" id="GO:0005524">
    <property type="term" value="F:ATP binding"/>
    <property type="evidence" value="ECO:0007669"/>
    <property type="project" value="UniProtKB-UniRule"/>
</dbReference>
<evidence type="ECO:0000256" key="11">
    <source>
        <dbReference type="ARBA" id="ARBA00022737"/>
    </source>
</evidence>
<dbReference type="FunFam" id="3.30.200.20:FF:000015">
    <property type="entry name" value="Somatic embryogenesis receptor kinase 1"/>
    <property type="match status" value="1"/>
</dbReference>
<dbReference type="InterPro" id="IPR055414">
    <property type="entry name" value="LRR_R13L4/SHOC2-like"/>
</dbReference>
<dbReference type="Pfam" id="PF08263">
    <property type="entry name" value="LRRNT_2"/>
    <property type="match status" value="1"/>
</dbReference>
<dbReference type="PROSITE" id="PS00107">
    <property type="entry name" value="PROTEIN_KINASE_ATP"/>
    <property type="match status" value="1"/>
</dbReference>
<evidence type="ECO:0000256" key="22">
    <source>
        <dbReference type="SAM" id="MobiDB-lite"/>
    </source>
</evidence>
<keyword evidence="13" id="KW-0418">Kinase</keyword>
<name>A0A445BAG4_ARAHY</name>